<protein>
    <submittedName>
        <fullName evidence="1">Uncharacterized protein</fullName>
    </submittedName>
</protein>
<gene>
    <name evidence="1" type="ORF">EVAR_9054_1</name>
</gene>
<dbReference type="Proteomes" id="UP000299102">
    <property type="component" value="Unassembled WGS sequence"/>
</dbReference>
<sequence>MEHAEFLMLGVMIEKATATYCGGILRVEVLRDNERNKQQDFLTFHLTQMLSKHITAKMGIAAYGFSLLTVVTSVESDEKQVQGNHLELEVAEWFVIGSECSSVNDYWLESGVRGAPATAPSRTMAGRVIVSE</sequence>
<keyword evidence="2" id="KW-1185">Reference proteome</keyword>
<evidence type="ECO:0000313" key="2">
    <source>
        <dbReference type="Proteomes" id="UP000299102"/>
    </source>
</evidence>
<dbReference type="EMBL" id="BGZK01000094">
    <property type="protein sequence ID" value="GBP18212.1"/>
    <property type="molecule type" value="Genomic_DNA"/>
</dbReference>
<accession>A0A4C1TVZ0</accession>
<organism evidence="1 2">
    <name type="scientific">Eumeta variegata</name>
    <name type="common">Bagworm moth</name>
    <name type="synonym">Eumeta japonica</name>
    <dbReference type="NCBI Taxonomy" id="151549"/>
    <lineage>
        <taxon>Eukaryota</taxon>
        <taxon>Metazoa</taxon>
        <taxon>Ecdysozoa</taxon>
        <taxon>Arthropoda</taxon>
        <taxon>Hexapoda</taxon>
        <taxon>Insecta</taxon>
        <taxon>Pterygota</taxon>
        <taxon>Neoptera</taxon>
        <taxon>Endopterygota</taxon>
        <taxon>Lepidoptera</taxon>
        <taxon>Glossata</taxon>
        <taxon>Ditrysia</taxon>
        <taxon>Tineoidea</taxon>
        <taxon>Psychidae</taxon>
        <taxon>Oiketicinae</taxon>
        <taxon>Eumeta</taxon>
    </lineage>
</organism>
<proteinExistence type="predicted"/>
<name>A0A4C1TVZ0_EUMVA</name>
<comment type="caution">
    <text evidence="1">The sequence shown here is derived from an EMBL/GenBank/DDBJ whole genome shotgun (WGS) entry which is preliminary data.</text>
</comment>
<reference evidence="1 2" key="1">
    <citation type="journal article" date="2019" name="Commun. Biol.">
        <title>The bagworm genome reveals a unique fibroin gene that provides high tensile strength.</title>
        <authorList>
            <person name="Kono N."/>
            <person name="Nakamura H."/>
            <person name="Ohtoshi R."/>
            <person name="Tomita M."/>
            <person name="Numata K."/>
            <person name="Arakawa K."/>
        </authorList>
    </citation>
    <scope>NUCLEOTIDE SEQUENCE [LARGE SCALE GENOMIC DNA]</scope>
</reference>
<dbReference type="AlphaFoldDB" id="A0A4C1TVZ0"/>
<evidence type="ECO:0000313" key="1">
    <source>
        <dbReference type="EMBL" id="GBP18212.1"/>
    </source>
</evidence>